<reference evidence="1 2" key="1">
    <citation type="journal article" date="2021" name="Elife">
        <title>Chloroplast acquisition without the gene transfer in kleptoplastic sea slugs, Plakobranchus ocellatus.</title>
        <authorList>
            <person name="Maeda T."/>
            <person name="Takahashi S."/>
            <person name="Yoshida T."/>
            <person name="Shimamura S."/>
            <person name="Takaki Y."/>
            <person name="Nagai Y."/>
            <person name="Toyoda A."/>
            <person name="Suzuki Y."/>
            <person name="Arimoto A."/>
            <person name="Ishii H."/>
            <person name="Satoh N."/>
            <person name="Nishiyama T."/>
            <person name="Hasebe M."/>
            <person name="Maruyama T."/>
            <person name="Minagawa J."/>
            <person name="Obokata J."/>
            <person name="Shigenobu S."/>
        </authorList>
    </citation>
    <scope>NUCLEOTIDE SEQUENCE [LARGE SCALE GENOMIC DNA]</scope>
</reference>
<sequence length="187" mass="21344">MHSNITDLTKVDQRVGYITGKMRGEESLQDPVYSRASSCQRLFAFVFLSASRYPQGSLNPLSSISDLRGLPNQSNFGNASLPTISEQLYLLYDKRILELVPTKTDPTTKHLCPVSPAHRPDHTPQSVLRVRRLMKNTKILLPQTDEKHRFPLPQTDEKHQILLPQTDEKHQILLLQTADEKHQFPIP</sequence>
<comment type="caution">
    <text evidence="1">The sequence shown here is derived from an EMBL/GenBank/DDBJ whole genome shotgun (WGS) entry which is preliminary data.</text>
</comment>
<dbReference type="AlphaFoldDB" id="A0AAV4B368"/>
<accession>A0AAV4B368</accession>
<protein>
    <submittedName>
        <fullName evidence="1">Uncharacterized protein</fullName>
    </submittedName>
</protein>
<evidence type="ECO:0000313" key="2">
    <source>
        <dbReference type="Proteomes" id="UP000735302"/>
    </source>
</evidence>
<keyword evidence="2" id="KW-1185">Reference proteome</keyword>
<dbReference type="EMBL" id="BLXT01004491">
    <property type="protein sequence ID" value="GFO13662.1"/>
    <property type="molecule type" value="Genomic_DNA"/>
</dbReference>
<dbReference type="Proteomes" id="UP000735302">
    <property type="component" value="Unassembled WGS sequence"/>
</dbReference>
<evidence type="ECO:0000313" key="1">
    <source>
        <dbReference type="EMBL" id="GFO13662.1"/>
    </source>
</evidence>
<organism evidence="1 2">
    <name type="scientific">Plakobranchus ocellatus</name>
    <dbReference type="NCBI Taxonomy" id="259542"/>
    <lineage>
        <taxon>Eukaryota</taxon>
        <taxon>Metazoa</taxon>
        <taxon>Spiralia</taxon>
        <taxon>Lophotrochozoa</taxon>
        <taxon>Mollusca</taxon>
        <taxon>Gastropoda</taxon>
        <taxon>Heterobranchia</taxon>
        <taxon>Euthyneura</taxon>
        <taxon>Panpulmonata</taxon>
        <taxon>Sacoglossa</taxon>
        <taxon>Placobranchoidea</taxon>
        <taxon>Plakobranchidae</taxon>
        <taxon>Plakobranchus</taxon>
    </lineage>
</organism>
<name>A0AAV4B368_9GAST</name>
<gene>
    <name evidence="1" type="ORF">PoB_004016700</name>
</gene>
<proteinExistence type="predicted"/>